<evidence type="ECO:0008006" key="5">
    <source>
        <dbReference type="Google" id="ProtNLM"/>
    </source>
</evidence>
<dbReference type="GO" id="GO:0030687">
    <property type="term" value="C:preribosome, large subunit precursor"/>
    <property type="evidence" value="ECO:0007669"/>
    <property type="project" value="TreeGrafter"/>
</dbReference>
<dbReference type="GO" id="GO:0000470">
    <property type="term" value="P:maturation of LSU-rRNA"/>
    <property type="evidence" value="ECO:0007669"/>
    <property type="project" value="TreeGrafter"/>
</dbReference>
<dbReference type="InterPro" id="IPR012459">
    <property type="entry name" value="Rrp15"/>
</dbReference>
<dbReference type="GO" id="GO:0000460">
    <property type="term" value="P:maturation of 5.8S rRNA"/>
    <property type="evidence" value="ECO:0007669"/>
    <property type="project" value="TreeGrafter"/>
</dbReference>
<gene>
    <name evidence="3" type="ORF">MCUN1_001076</name>
</gene>
<dbReference type="EMBL" id="CP119878">
    <property type="protein sequence ID" value="WFD34239.1"/>
    <property type="molecule type" value="Genomic_DNA"/>
</dbReference>
<evidence type="ECO:0000256" key="2">
    <source>
        <dbReference type="SAM" id="MobiDB-lite"/>
    </source>
</evidence>
<evidence type="ECO:0000313" key="3">
    <source>
        <dbReference type="EMBL" id="WFD34239.1"/>
    </source>
</evidence>
<feature type="region of interest" description="Disordered" evidence="2">
    <location>
        <begin position="1"/>
        <end position="120"/>
    </location>
</feature>
<accession>A0AAF0ESF9</accession>
<proteinExistence type="inferred from homology"/>
<evidence type="ECO:0000313" key="4">
    <source>
        <dbReference type="Proteomes" id="UP001219933"/>
    </source>
</evidence>
<dbReference type="AlphaFoldDB" id="A0AAF0ESF9"/>
<sequence length="271" mass="28971">MGASKLKMGVRGGPAAAGPKRKRAEQETTQKYRSNGRIPAAADDDDDDDDADDSHDDDDEDDDDLDGNGGDDDGDDDDSDSAIPSGPSTGSASRKTTKRRRRAVSPTAFGETMEKLLGDTPSSGPAILSLAPRVRKSANASTLRAKAARIALLERRVRQERAHVRDVIGEWGPPGVLPGRTPDEATQQAFLEQGGTKGYERRLRKVAQRGVVKLFNAIRAAQSTSTEDIDKARAIAGGRHGAKKVNAVGSRETALNELSKNNFLDLLRGSK</sequence>
<comment type="similarity">
    <text evidence="1">Belongs to the RRP15 family.</text>
</comment>
<feature type="compositionally biased region" description="Acidic residues" evidence="2">
    <location>
        <begin position="42"/>
        <end position="80"/>
    </location>
</feature>
<dbReference type="Proteomes" id="UP001219933">
    <property type="component" value="Chromosome 2"/>
</dbReference>
<reference evidence="3" key="1">
    <citation type="submission" date="2023-03" db="EMBL/GenBank/DDBJ databases">
        <title>Mating type loci evolution in Malassezia.</title>
        <authorList>
            <person name="Coelho M.A."/>
        </authorList>
    </citation>
    <scope>NUCLEOTIDE SEQUENCE</scope>
    <source>
        <strain evidence="3">CBS 11721</strain>
    </source>
</reference>
<name>A0AAF0ESF9_9BASI</name>
<dbReference type="PANTHER" id="PTHR13245">
    <property type="entry name" value="RRP15-LIKE PROTEIN"/>
    <property type="match status" value="1"/>
</dbReference>
<evidence type="ECO:0000256" key="1">
    <source>
        <dbReference type="ARBA" id="ARBA00007462"/>
    </source>
</evidence>
<keyword evidence="4" id="KW-1185">Reference proteome</keyword>
<dbReference type="PANTHER" id="PTHR13245:SF14">
    <property type="entry name" value="RRP15-LIKE PROTEIN"/>
    <property type="match status" value="1"/>
</dbReference>
<organism evidence="3 4">
    <name type="scientific">Malassezia cuniculi</name>
    <dbReference type="NCBI Taxonomy" id="948313"/>
    <lineage>
        <taxon>Eukaryota</taxon>
        <taxon>Fungi</taxon>
        <taxon>Dikarya</taxon>
        <taxon>Basidiomycota</taxon>
        <taxon>Ustilaginomycotina</taxon>
        <taxon>Malasseziomycetes</taxon>
        <taxon>Malasseziales</taxon>
        <taxon>Malasseziaceae</taxon>
        <taxon>Malassezia</taxon>
    </lineage>
</organism>
<protein>
    <recommendedName>
        <fullName evidence="5">Rrp15p-domain-containing protein</fullName>
    </recommendedName>
</protein>
<dbReference type="Pfam" id="PF07890">
    <property type="entry name" value="Rrp15p"/>
    <property type="match status" value="1"/>
</dbReference>